<keyword evidence="4 7" id="KW-0812">Transmembrane</keyword>
<evidence type="ECO:0000256" key="4">
    <source>
        <dbReference type="ARBA" id="ARBA00022692"/>
    </source>
</evidence>
<evidence type="ECO:0000256" key="5">
    <source>
        <dbReference type="ARBA" id="ARBA00022989"/>
    </source>
</evidence>
<dbReference type="PANTHER" id="PTHR30193:SF1">
    <property type="entry name" value="ABC TRANSPORTER PERMEASE PROTEIN YESP-RELATED"/>
    <property type="match status" value="1"/>
</dbReference>
<dbReference type="InterPro" id="IPR035906">
    <property type="entry name" value="MetI-like_sf"/>
</dbReference>
<reference evidence="9 10" key="1">
    <citation type="submission" date="2019-09" db="EMBL/GenBank/DDBJ databases">
        <title>Characterization of the phylogenetic diversity of two novel species belonging to the genus Bifidobacterium: Bifidobacterium cebidarum sp. nov. and Bifidobacterium leontopitheci sp. nov.</title>
        <authorList>
            <person name="Lugli G.A."/>
            <person name="Duranti S."/>
            <person name="Milani C."/>
            <person name="Turroni F."/>
            <person name="Ventura M."/>
        </authorList>
    </citation>
    <scope>NUCLEOTIDE SEQUENCE [LARGE SCALE GENOMIC DNA]</scope>
    <source>
        <strain evidence="9 10">LMG 31469</strain>
    </source>
</reference>
<dbReference type="EMBL" id="WBVS01000010">
    <property type="protein sequence ID" value="KAB7786783.1"/>
    <property type="molecule type" value="Genomic_DNA"/>
</dbReference>
<feature type="transmembrane region" description="Helical" evidence="7">
    <location>
        <begin position="169"/>
        <end position="191"/>
    </location>
</feature>
<accession>A0A6I1GE94</accession>
<evidence type="ECO:0000256" key="1">
    <source>
        <dbReference type="ARBA" id="ARBA00004651"/>
    </source>
</evidence>
<dbReference type="CDD" id="cd06261">
    <property type="entry name" value="TM_PBP2"/>
    <property type="match status" value="1"/>
</dbReference>
<feature type="domain" description="ABC transmembrane type-1" evidence="8">
    <location>
        <begin position="83"/>
        <end position="298"/>
    </location>
</feature>
<dbReference type="PROSITE" id="PS50928">
    <property type="entry name" value="ABC_TM1"/>
    <property type="match status" value="1"/>
</dbReference>
<evidence type="ECO:0000256" key="2">
    <source>
        <dbReference type="ARBA" id="ARBA00022448"/>
    </source>
</evidence>
<protein>
    <submittedName>
        <fullName evidence="9">ABC transporter permease</fullName>
    </submittedName>
</protein>
<evidence type="ECO:0000259" key="8">
    <source>
        <dbReference type="PROSITE" id="PS50928"/>
    </source>
</evidence>
<keyword evidence="5 7" id="KW-1133">Transmembrane helix</keyword>
<sequence>MSTAAVSASRKDAKKPKRRSDAAAGWGFLSPWIIGFLLFSGFPILFSFYLSLTKWNLLGKPQFVGLQNYVDLMSGDSELGKTLLVTFVFTIINVGVSILFSLILAMLLNSKVRFKGLFQFFYYVPTIMPSVVMAGCMTLMFNPQLGIVNYVLKLIGVTNPPNWTGSNSLVWVVVAYASVFTFATGQQMLVFSAALKDVPTELYEAASLDGANGWQKFCHVTIPGIAPMMLFNVVSCTVNSFNGAFTLLYPLTGGGPGDATKVLGLLIYDKAFKSFNMGQASALAVVLFIIVAIIGALQFKLMDRK</sequence>
<keyword evidence="3" id="KW-1003">Cell membrane</keyword>
<name>A0A6I1GE94_9BIFI</name>
<gene>
    <name evidence="9" type="ORF">F7D08_1660</name>
</gene>
<keyword evidence="10" id="KW-1185">Reference proteome</keyword>
<dbReference type="RefSeq" id="WP_226803452.1">
    <property type="nucleotide sequence ID" value="NZ_WBVS01000010.1"/>
</dbReference>
<evidence type="ECO:0000256" key="7">
    <source>
        <dbReference type="RuleBase" id="RU363032"/>
    </source>
</evidence>
<comment type="subcellular location">
    <subcellularLocation>
        <location evidence="1 7">Cell membrane</location>
        <topology evidence="1 7">Multi-pass membrane protein</topology>
    </subcellularLocation>
</comment>
<evidence type="ECO:0000256" key="6">
    <source>
        <dbReference type="ARBA" id="ARBA00023136"/>
    </source>
</evidence>
<dbReference type="InterPro" id="IPR051393">
    <property type="entry name" value="ABC_transporter_permease"/>
</dbReference>
<feature type="transmembrane region" description="Helical" evidence="7">
    <location>
        <begin position="120"/>
        <end position="141"/>
    </location>
</feature>
<comment type="caution">
    <text evidence="9">The sequence shown here is derived from an EMBL/GenBank/DDBJ whole genome shotgun (WGS) entry which is preliminary data.</text>
</comment>
<dbReference type="SUPFAM" id="SSF161098">
    <property type="entry name" value="MetI-like"/>
    <property type="match status" value="1"/>
</dbReference>
<feature type="transmembrane region" description="Helical" evidence="7">
    <location>
        <begin position="280"/>
        <end position="299"/>
    </location>
</feature>
<dbReference type="Gene3D" id="1.10.3720.10">
    <property type="entry name" value="MetI-like"/>
    <property type="match status" value="1"/>
</dbReference>
<organism evidence="9 10">
    <name type="scientific">Bifidobacterium cebidarum</name>
    <dbReference type="NCBI Taxonomy" id="2650773"/>
    <lineage>
        <taxon>Bacteria</taxon>
        <taxon>Bacillati</taxon>
        <taxon>Actinomycetota</taxon>
        <taxon>Actinomycetes</taxon>
        <taxon>Bifidobacteriales</taxon>
        <taxon>Bifidobacteriaceae</taxon>
        <taxon>Bifidobacterium</taxon>
    </lineage>
</organism>
<dbReference type="Pfam" id="PF00528">
    <property type="entry name" value="BPD_transp_1"/>
    <property type="match status" value="1"/>
</dbReference>
<dbReference type="InterPro" id="IPR000515">
    <property type="entry name" value="MetI-like"/>
</dbReference>
<proteinExistence type="inferred from homology"/>
<comment type="similarity">
    <text evidence="7">Belongs to the binding-protein-dependent transport system permease family.</text>
</comment>
<dbReference type="Proteomes" id="UP000468413">
    <property type="component" value="Unassembled WGS sequence"/>
</dbReference>
<keyword evidence="6 7" id="KW-0472">Membrane</keyword>
<evidence type="ECO:0000313" key="10">
    <source>
        <dbReference type="Proteomes" id="UP000468413"/>
    </source>
</evidence>
<keyword evidence="2 7" id="KW-0813">Transport</keyword>
<dbReference type="GO" id="GO:0055085">
    <property type="term" value="P:transmembrane transport"/>
    <property type="evidence" value="ECO:0007669"/>
    <property type="project" value="InterPro"/>
</dbReference>
<dbReference type="AlphaFoldDB" id="A0A6I1GE94"/>
<evidence type="ECO:0000313" key="9">
    <source>
        <dbReference type="EMBL" id="KAB7786783.1"/>
    </source>
</evidence>
<dbReference type="PANTHER" id="PTHR30193">
    <property type="entry name" value="ABC TRANSPORTER PERMEASE PROTEIN"/>
    <property type="match status" value="1"/>
</dbReference>
<dbReference type="GO" id="GO:0005886">
    <property type="term" value="C:plasma membrane"/>
    <property type="evidence" value="ECO:0007669"/>
    <property type="project" value="UniProtKB-SubCell"/>
</dbReference>
<feature type="transmembrane region" description="Helical" evidence="7">
    <location>
        <begin position="24"/>
        <end position="50"/>
    </location>
</feature>
<evidence type="ECO:0000256" key="3">
    <source>
        <dbReference type="ARBA" id="ARBA00022475"/>
    </source>
</evidence>
<feature type="transmembrane region" description="Helical" evidence="7">
    <location>
        <begin position="83"/>
        <end position="108"/>
    </location>
</feature>